<proteinExistence type="inferred from homology"/>
<comment type="subcellular location">
    <subcellularLocation>
        <location evidence="2">Gas vesicle</location>
    </subcellularLocation>
</comment>
<protein>
    <submittedName>
        <fullName evidence="4">GvpL/GvpF family gas vesicle protein</fullName>
    </submittedName>
</protein>
<comment type="caution">
    <text evidence="4">The sequence shown here is derived from an EMBL/GenBank/DDBJ whole genome shotgun (WGS) entry which is preliminary data.</text>
</comment>
<reference evidence="4 5" key="1">
    <citation type="submission" date="2019-10" db="EMBL/GenBank/DDBJ databases">
        <title>Streptomyces tenebrisbrunneis sp.nov., an endogenous actinomycete isolated from of Lycium ruthenicum.</title>
        <authorList>
            <person name="Ma L."/>
        </authorList>
    </citation>
    <scope>NUCLEOTIDE SEQUENCE [LARGE SCALE GENOMIC DNA]</scope>
    <source>
        <strain evidence="4 5">TRM 66187</strain>
    </source>
</reference>
<evidence type="ECO:0000313" key="5">
    <source>
        <dbReference type="Proteomes" id="UP000621266"/>
    </source>
</evidence>
<comment type="similarity">
    <text evidence="3">Belongs to the gas vesicle GvpF/GvpL family.</text>
</comment>
<dbReference type="EMBL" id="WHPN01000328">
    <property type="protein sequence ID" value="KAF4407175.1"/>
    <property type="molecule type" value="Genomic_DNA"/>
</dbReference>
<accession>A0ABQ7FEC4</accession>
<evidence type="ECO:0000313" key="4">
    <source>
        <dbReference type="EMBL" id="KAF4407175.1"/>
    </source>
</evidence>
<evidence type="ECO:0000256" key="2">
    <source>
        <dbReference type="ARBA" id="ARBA00035108"/>
    </source>
</evidence>
<dbReference type="Proteomes" id="UP000621266">
    <property type="component" value="Unassembled WGS sequence"/>
</dbReference>
<dbReference type="Pfam" id="PF06386">
    <property type="entry name" value="GvpL_GvpF"/>
    <property type="match status" value="1"/>
</dbReference>
<dbReference type="PANTHER" id="PTHR36852:SF1">
    <property type="entry name" value="PROTEIN GVPL 2"/>
    <property type="match status" value="1"/>
</dbReference>
<keyword evidence="1" id="KW-0304">Gas vesicle</keyword>
<gene>
    <name evidence="4" type="ORF">GCU69_20980</name>
</gene>
<dbReference type="PANTHER" id="PTHR36852">
    <property type="entry name" value="PROTEIN GVPL 2"/>
    <property type="match status" value="1"/>
</dbReference>
<organism evidence="4 5">
    <name type="scientific">Streptomyces lycii</name>
    <dbReference type="NCBI Taxonomy" id="2654337"/>
    <lineage>
        <taxon>Bacteria</taxon>
        <taxon>Bacillati</taxon>
        <taxon>Actinomycetota</taxon>
        <taxon>Actinomycetes</taxon>
        <taxon>Kitasatosporales</taxon>
        <taxon>Streptomycetaceae</taxon>
        <taxon>Streptomyces</taxon>
    </lineage>
</organism>
<dbReference type="RefSeq" id="WP_098751170.1">
    <property type="nucleotide sequence ID" value="NZ_WHPN01000328.1"/>
</dbReference>
<dbReference type="InterPro" id="IPR009430">
    <property type="entry name" value="GvpL/GvpF"/>
</dbReference>
<evidence type="ECO:0000256" key="1">
    <source>
        <dbReference type="ARBA" id="ARBA00022987"/>
    </source>
</evidence>
<evidence type="ECO:0000256" key="3">
    <source>
        <dbReference type="ARBA" id="ARBA00035643"/>
    </source>
</evidence>
<sequence>MSTYVYGIARGDHPGPPEGVNGVGDPPAPVRTLRAGELAAVVSDCPGQLRPKRRDLLAHQHVLAEAGAAGSVLPLRFGSVSEDDDVVRGVLEDHGEHYRGQLDRLDGRVEYNVKAVHREEEVLRQVVADDAEVRALQAANKASGGGSYQDRLRLGELVANGVRAREVHDAKAVEAALAPLSEQQNPGPESAGWLVNLSFLMRRDATAPFVNAIEEFQQANPHLEVQVTGPLPPYSFVEPAPAHA</sequence>
<name>A0ABQ7FEC4_9ACTN</name>
<keyword evidence="5" id="KW-1185">Reference proteome</keyword>